<dbReference type="PANTHER" id="PTHR10219:SF25">
    <property type="entry name" value="PLECKSTRIN HOMOLOGY DOMAIN-CONTAINING FAMILY A MEMBER 8"/>
    <property type="match status" value="1"/>
</dbReference>
<accession>A0A2A6C245</accession>
<evidence type="ECO:0000256" key="2">
    <source>
        <dbReference type="SAM" id="MobiDB-lite"/>
    </source>
</evidence>
<dbReference type="InterPro" id="IPR036497">
    <property type="entry name" value="GLTP_sf"/>
</dbReference>
<dbReference type="GO" id="GO:0035627">
    <property type="term" value="P:ceramide transport"/>
    <property type="evidence" value="ECO:0000318"/>
    <property type="project" value="GO_Central"/>
</dbReference>
<dbReference type="Proteomes" id="UP000005239">
    <property type="component" value="Unassembled WGS sequence"/>
</dbReference>
<evidence type="ECO:0000313" key="5">
    <source>
        <dbReference type="Proteomes" id="UP000005239"/>
    </source>
</evidence>
<dbReference type="OrthoDB" id="116883at2759"/>
<feature type="transmembrane region" description="Helical" evidence="3">
    <location>
        <begin position="576"/>
        <end position="597"/>
    </location>
</feature>
<feature type="transmembrane region" description="Helical" evidence="3">
    <location>
        <begin position="673"/>
        <end position="692"/>
    </location>
</feature>
<reference evidence="5" key="1">
    <citation type="journal article" date="2008" name="Nat. Genet.">
        <title>The Pristionchus pacificus genome provides a unique perspective on nematode lifestyle and parasitism.</title>
        <authorList>
            <person name="Dieterich C."/>
            <person name="Clifton S.W."/>
            <person name="Schuster L.N."/>
            <person name="Chinwalla A."/>
            <person name="Delehaunty K."/>
            <person name="Dinkelacker I."/>
            <person name="Fulton L."/>
            <person name="Fulton R."/>
            <person name="Godfrey J."/>
            <person name="Minx P."/>
            <person name="Mitreva M."/>
            <person name="Roeseler W."/>
            <person name="Tian H."/>
            <person name="Witte H."/>
            <person name="Yang S.P."/>
            <person name="Wilson R.K."/>
            <person name="Sommer R.J."/>
        </authorList>
    </citation>
    <scope>NUCLEOTIDE SEQUENCE [LARGE SCALE GENOMIC DNA]</scope>
    <source>
        <strain evidence="5">PS312</strain>
    </source>
</reference>
<dbReference type="GO" id="GO:1902387">
    <property type="term" value="F:ceramide 1-phosphate binding"/>
    <property type="evidence" value="ECO:0000318"/>
    <property type="project" value="GO_Central"/>
</dbReference>
<gene>
    <name evidence="4" type="primary">WBGene00113841</name>
</gene>
<feature type="transmembrane region" description="Helical" evidence="3">
    <location>
        <begin position="543"/>
        <end position="564"/>
    </location>
</feature>
<proteinExistence type="predicted"/>
<evidence type="ECO:0000313" key="4">
    <source>
        <dbReference type="EnsemblMetazoa" id="PPA24287.1"/>
    </source>
</evidence>
<dbReference type="Pfam" id="PF10326">
    <property type="entry name" value="7TM_GPCR_Str"/>
    <property type="match status" value="2"/>
</dbReference>
<dbReference type="InterPro" id="IPR019428">
    <property type="entry name" value="7TM_GPCR_serpentine_rcpt_Str"/>
</dbReference>
<dbReference type="SUPFAM" id="SSF110004">
    <property type="entry name" value="Glycolipid transfer protein, GLTP"/>
    <property type="match status" value="1"/>
</dbReference>
<name>A0A2A6C245_PRIPA</name>
<feature type="transmembrane region" description="Helical" evidence="3">
    <location>
        <begin position="241"/>
        <end position="261"/>
    </location>
</feature>
<protein>
    <submittedName>
        <fullName evidence="4">G protein-coupled receptor</fullName>
    </submittedName>
</protein>
<dbReference type="EnsemblMetazoa" id="PPA24287.1">
    <property type="protein sequence ID" value="PPA24287.1"/>
    <property type="gene ID" value="WBGene00113841"/>
</dbReference>
<reference evidence="4" key="2">
    <citation type="submission" date="2022-06" db="UniProtKB">
        <authorList>
            <consortium name="EnsemblMetazoa"/>
        </authorList>
    </citation>
    <scope>IDENTIFICATION</scope>
    <source>
        <strain evidence="4">PS312</strain>
    </source>
</reference>
<dbReference type="GO" id="GO:1902388">
    <property type="term" value="F:ceramide 1-phosphate transfer activity"/>
    <property type="evidence" value="ECO:0000318"/>
    <property type="project" value="GO_Central"/>
</dbReference>
<dbReference type="GO" id="GO:0120009">
    <property type="term" value="P:intermembrane lipid transfer"/>
    <property type="evidence" value="ECO:0000318"/>
    <property type="project" value="GO_Central"/>
</dbReference>
<feature type="transmembrane region" description="Helical" evidence="3">
    <location>
        <begin position="474"/>
        <end position="495"/>
    </location>
</feature>
<evidence type="ECO:0000256" key="1">
    <source>
        <dbReference type="ARBA" id="ARBA00022448"/>
    </source>
</evidence>
<keyword evidence="1" id="KW-0813">Transport</keyword>
<feature type="region of interest" description="Disordered" evidence="2">
    <location>
        <begin position="1"/>
        <end position="35"/>
    </location>
</feature>
<organism evidence="4 5">
    <name type="scientific">Pristionchus pacificus</name>
    <name type="common">Parasitic nematode worm</name>
    <dbReference type="NCBI Taxonomy" id="54126"/>
    <lineage>
        <taxon>Eukaryota</taxon>
        <taxon>Metazoa</taxon>
        <taxon>Ecdysozoa</taxon>
        <taxon>Nematoda</taxon>
        <taxon>Chromadorea</taxon>
        <taxon>Rhabditida</taxon>
        <taxon>Rhabditina</taxon>
        <taxon>Diplogasteromorpha</taxon>
        <taxon>Diplogasteroidea</taxon>
        <taxon>Neodiplogasteridae</taxon>
        <taxon>Pristionchus</taxon>
    </lineage>
</organism>
<dbReference type="PANTHER" id="PTHR10219">
    <property type="entry name" value="GLYCOLIPID TRANSFER PROTEIN-RELATED"/>
    <property type="match status" value="1"/>
</dbReference>
<feature type="transmembrane region" description="Helical" evidence="3">
    <location>
        <begin position="645"/>
        <end position="667"/>
    </location>
</feature>
<dbReference type="Pfam" id="PF08718">
    <property type="entry name" value="GLTP"/>
    <property type="match status" value="1"/>
</dbReference>
<keyword evidence="3" id="KW-1133">Transmembrane helix</keyword>
<keyword evidence="3" id="KW-0812">Transmembrane</keyword>
<evidence type="ECO:0000256" key="3">
    <source>
        <dbReference type="SAM" id="Phobius"/>
    </source>
</evidence>
<keyword evidence="5" id="KW-1185">Reference proteome</keyword>
<sequence length="721" mass="82192">MLITNKNGENPELRTGREATSHTSSPRNSAGTYSITSPNCSSQVSVLCSPPSSRFRLHFDAALVESDDVLLLPLCDIYEAISNMMSSWNCVFQVAVVDLSRKVERIRMAVSDEPHLYRTMQAAADNERTVGIFLRKENAGITQILISLHRTMRFTIAFLDGIRRADANTEMSVIAREAYATSVAHHHNWATRKMSSAVMSSVPGRREMMGSILKQDGNGVGEAEFLDGLLQRAEMAVSPVFFVQLICTVEGVIGTLLNLALPRSLLRSRGSGNVRVYRVNIFREGMFVIALLSPIVPYLPRSFCDVIEQQQVCYNGSLCRAHWKPPKRLAVGFSFTFAWVWLAPQFVPCDEFHDILESVFRDLYTIDDTTRLVMYGGTLMNTERNKDRSMMTLLILYCFDPYISLRTLSSQFSSFLWIRRRFAWWGVAFSKTTVQMQRDFFRMQMLQSFLPLAILMLPDILFGLGVFLQWNLDFVTLFVMYTLFLCPSIPIYISAIKGLELSSSLALMNYVNIFHDGTFAIPLFGPIVPYLPRIVCDIIEQVGLVFTTMLWTIHPATSLLQWMAMCRAHWTTNRRILIGFSFTAAWIVIVAFLVPGFVPTEEFHEELETIARDLYEIRRRLLSWGIVLSAKTTRMQRDFFIMQMLQSCLPLCILSIPVTLFMIGAVLQSRLDFFTLLLTYTLWLCPIVQAIVQYRFVHQSQVAPQEKSSSTRSTHSVQNRQ</sequence>
<dbReference type="AlphaFoldDB" id="A0A2A6C245"/>
<feature type="compositionally biased region" description="Basic and acidic residues" evidence="2">
    <location>
        <begin position="9"/>
        <end position="20"/>
    </location>
</feature>
<dbReference type="Gene3D" id="1.10.3520.10">
    <property type="entry name" value="Glycolipid transfer protein"/>
    <property type="match status" value="1"/>
</dbReference>
<feature type="transmembrane region" description="Helical" evidence="3">
    <location>
        <begin position="448"/>
        <end position="468"/>
    </location>
</feature>
<feature type="transmembrane region" description="Helical" evidence="3">
    <location>
        <begin position="507"/>
        <end position="531"/>
    </location>
</feature>
<dbReference type="InterPro" id="IPR014830">
    <property type="entry name" value="Glycolipid_transfer_prot_dom"/>
</dbReference>
<dbReference type="GO" id="GO:0005829">
    <property type="term" value="C:cytosol"/>
    <property type="evidence" value="ECO:0000318"/>
    <property type="project" value="GO_Central"/>
</dbReference>
<accession>A0A8R1YLN0</accession>
<keyword evidence="3" id="KW-0472">Membrane</keyword>
<feature type="compositionally biased region" description="Polar residues" evidence="2">
    <location>
        <begin position="21"/>
        <end position="35"/>
    </location>
</feature>